<organism evidence="1 2">
    <name type="scientific">Algoriphagus aquimarinus</name>
    <dbReference type="NCBI Taxonomy" id="237018"/>
    <lineage>
        <taxon>Bacteria</taxon>
        <taxon>Pseudomonadati</taxon>
        <taxon>Bacteroidota</taxon>
        <taxon>Cytophagia</taxon>
        <taxon>Cytophagales</taxon>
        <taxon>Cyclobacteriaceae</taxon>
        <taxon>Algoriphagus</taxon>
    </lineage>
</organism>
<proteinExistence type="predicted"/>
<evidence type="ECO:0000313" key="1">
    <source>
        <dbReference type="EMBL" id="SFA91003.1"/>
    </source>
</evidence>
<sequence>MYVEFKDMPEDSRVWVYQAARQFSEQEKELIASRLSLFCNGWNTHGNRMPTSFQILEDQILVLAVDESGLGASGCSIDSSVRTLRELEDELENNITDQGKVTFKSNSGEINVASALGIKSKVTSGEIDSQTLVINPQVQSKKELESVWILAGNSWLNRYFPN</sequence>
<keyword evidence="2" id="KW-1185">Reference proteome</keyword>
<evidence type="ECO:0008006" key="3">
    <source>
        <dbReference type="Google" id="ProtNLM"/>
    </source>
</evidence>
<dbReference type="EMBL" id="FOKK01000002">
    <property type="protein sequence ID" value="SFA91003.1"/>
    <property type="molecule type" value="Genomic_DNA"/>
</dbReference>
<reference evidence="1 2" key="1">
    <citation type="submission" date="2016-10" db="EMBL/GenBank/DDBJ databases">
        <authorList>
            <person name="de Groot N.N."/>
        </authorList>
    </citation>
    <scope>NUCLEOTIDE SEQUENCE [LARGE SCALE GENOMIC DNA]</scope>
    <source>
        <strain evidence="1 2">DSM 23399</strain>
    </source>
</reference>
<dbReference type="RefSeq" id="WP_092894811.1">
    <property type="nucleotide sequence ID" value="NZ_FOKK01000002.1"/>
</dbReference>
<evidence type="ECO:0000313" key="2">
    <source>
        <dbReference type="Proteomes" id="UP000198790"/>
    </source>
</evidence>
<dbReference type="STRING" id="237018.SAMN04489723_102265"/>
<protein>
    <recommendedName>
        <fullName evidence="3">ABC transporter ATPase</fullName>
    </recommendedName>
</protein>
<dbReference type="AlphaFoldDB" id="A0A1I0WSS1"/>
<gene>
    <name evidence="1" type="ORF">SAMN04489723_102265</name>
</gene>
<dbReference type="OrthoDB" id="978691at2"/>
<accession>A0A1I0WSS1</accession>
<dbReference type="Proteomes" id="UP000198790">
    <property type="component" value="Unassembled WGS sequence"/>
</dbReference>
<name>A0A1I0WSS1_9BACT</name>